<evidence type="ECO:0000313" key="3">
    <source>
        <dbReference type="Proteomes" id="UP000625976"/>
    </source>
</evidence>
<evidence type="ECO:0000256" key="1">
    <source>
        <dbReference type="SAM" id="Phobius"/>
    </source>
</evidence>
<reference evidence="2" key="2">
    <citation type="submission" date="2020-09" db="EMBL/GenBank/DDBJ databases">
        <authorList>
            <person name="Sun Q."/>
            <person name="Zhou Y."/>
        </authorList>
    </citation>
    <scope>NUCLEOTIDE SEQUENCE</scope>
    <source>
        <strain evidence="2">CGMCC 1.12751</strain>
    </source>
</reference>
<feature type="transmembrane region" description="Helical" evidence="1">
    <location>
        <begin position="115"/>
        <end position="134"/>
    </location>
</feature>
<keyword evidence="1" id="KW-0812">Transmembrane</keyword>
<accession>A0A917GP30</accession>
<sequence length="235" mass="27377">MHKILIIKAFEKAKSDLTNQGIQNPSKVKLAEEISDCVENIEGFSLGERSYRDYYKGALQIEEEALEDIEINQIRIINGLCTYLGFTNYSEFTNSIGDKKKNKKLPPFKSNFKKYRVYIIILSLVAAFVIYSSINKQRWMVWQTDHYIEADFNTKLLNEGVLKIYNLDRITDFRKASPDCQTDFFKEDGTEKLWYGKNKSGELEFFTSLGLHPETGKTLKKITDHMIKKYICPDY</sequence>
<dbReference type="RefSeq" id="WP_188465265.1">
    <property type="nucleotide sequence ID" value="NZ_BMFQ01000003.1"/>
</dbReference>
<dbReference type="AlphaFoldDB" id="A0A917GP30"/>
<evidence type="ECO:0000313" key="2">
    <source>
        <dbReference type="EMBL" id="GGG52340.1"/>
    </source>
</evidence>
<name>A0A917GP30_9FLAO</name>
<keyword evidence="1" id="KW-1133">Transmembrane helix</keyword>
<dbReference type="Proteomes" id="UP000625976">
    <property type="component" value="Unassembled WGS sequence"/>
</dbReference>
<protein>
    <submittedName>
        <fullName evidence="2">Uncharacterized protein</fullName>
    </submittedName>
</protein>
<reference evidence="2" key="1">
    <citation type="journal article" date="2014" name="Int. J. Syst. Evol. Microbiol.">
        <title>Complete genome sequence of Corynebacterium casei LMG S-19264T (=DSM 44701T), isolated from a smear-ripened cheese.</title>
        <authorList>
            <consortium name="US DOE Joint Genome Institute (JGI-PGF)"/>
            <person name="Walter F."/>
            <person name="Albersmeier A."/>
            <person name="Kalinowski J."/>
            <person name="Ruckert C."/>
        </authorList>
    </citation>
    <scope>NUCLEOTIDE SEQUENCE</scope>
    <source>
        <strain evidence="2">CGMCC 1.12751</strain>
    </source>
</reference>
<comment type="caution">
    <text evidence="2">The sequence shown here is derived from an EMBL/GenBank/DDBJ whole genome shotgun (WGS) entry which is preliminary data.</text>
</comment>
<dbReference type="EMBL" id="BMFQ01000003">
    <property type="protein sequence ID" value="GGG52340.1"/>
    <property type="molecule type" value="Genomic_DNA"/>
</dbReference>
<organism evidence="2 3">
    <name type="scientific">Bizionia arctica</name>
    <dbReference type="NCBI Taxonomy" id="1495645"/>
    <lineage>
        <taxon>Bacteria</taxon>
        <taxon>Pseudomonadati</taxon>
        <taxon>Bacteroidota</taxon>
        <taxon>Flavobacteriia</taxon>
        <taxon>Flavobacteriales</taxon>
        <taxon>Flavobacteriaceae</taxon>
        <taxon>Bizionia</taxon>
    </lineage>
</organism>
<keyword evidence="1" id="KW-0472">Membrane</keyword>
<proteinExistence type="predicted"/>
<gene>
    <name evidence="2" type="ORF">GCM10010976_24350</name>
</gene>
<keyword evidence="3" id="KW-1185">Reference proteome</keyword>